<dbReference type="PANTHER" id="PTHR43329">
    <property type="entry name" value="EPOXIDE HYDROLASE"/>
    <property type="match status" value="1"/>
</dbReference>
<dbReference type="OrthoDB" id="408373at2759"/>
<evidence type="ECO:0000313" key="5">
    <source>
        <dbReference type="Proteomes" id="UP000007431"/>
    </source>
</evidence>
<dbReference type="InterPro" id="IPR029058">
    <property type="entry name" value="AB_hydrolase_fold"/>
</dbReference>
<evidence type="ECO:0000259" key="3">
    <source>
        <dbReference type="Pfam" id="PF00561"/>
    </source>
</evidence>
<sequence>MPLNSLTIREFTTSRGVRYTYRYAAPQADRPTLLLLHGFPSTPHDWRHQIAHFGAKGYGLIVPDMLGYGGTDKPGDPAEYIGAKQSRDFVDLVEHEKAERVIVVGHDWGTMPTAYLAVLHQHRFLGFVHLSVGLAIRRGFYLEEVMVAMKQKFGTELFGYWAFFNKDEAADIIEKNVDSLFDLLYPKDPALWKTHMTPVGAADVFLTEGRQHGAGDYVAEEHREIWRQAFTNNGLSGPLNWYKMACRGLQDSDGLDISPATVKVQKPFLYIGGSKDYVCLPELHADENLKKACEDLRVEVFDAGHWLQLELPDQVNGTIEKWVEEKGLATVEAKA</sequence>
<dbReference type="Pfam" id="PF00561">
    <property type="entry name" value="Abhydrolase_1"/>
    <property type="match status" value="1"/>
</dbReference>
<organism evidence="5">
    <name type="scientific">Schizophyllum commune (strain H4-8 / FGSC 9210)</name>
    <name type="common">Split gill fungus</name>
    <dbReference type="NCBI Taxonomy" id="578458"/>
    <lineage>
        <taxon>Eukaryota</taxon>
        <taxon>Fungi</taxon>
        <taxon>Dikarya</taxon>
        <taxon>Basidiomycota</taxon>
        <taxon>Agaricomycotina</taxon>
        <taxon>Agaricomycetes</taxon>
        <taxon>Agaricomycetidae</taxon>
        <taxon>Agaricales</taxon>
        <taxon>Schizophyllaceae</taxon>
        <taxon>Schizophyllum</taxon>
    </lineage>
</organism>
<dbReference type="InterPro" id="IPR000073">
    <property type="entry name" value="AB_hydrolase_1"/>
</dbReference>
<dbReference type="Proteomes" id="UP000007431">
    <property type="component" value="Unassembled WGS sequence"/>
</dbReference>
<accession>D8QDA2</accession>
<evidence type="ECO:0000256" key="2">
    <source>
        <dbReference type="ARBA" id="ARBA00038334"/>
    </source>
</evidence>
<keyword evidence="1" id="KW-0378">Hydrolase</keyword>
<proteinExistence type="inferred from homology"/>
<dbReference type="EMBL" id="GL377310">
    <property type="protein sequence ID" value="EFI93639.1"/>
    <property type="molecule type" value="Genomic_DNA"/>
</dbReference>
<keyword evidence="5" id="KW-1185">Reference proteome</keyword>
<dbReference type="OMA" id="YAGPLSW"/>
<evidence type="ECO:0000256" key="1">
    <source>
        <dbReference type="ARBA" id="ARBA00022801"/>
    </source>
</evidence>
<dbReference type="GO" id="GO:0016787">
    <property type="term" value="F:hydrolase activity"/>
    <property type="evidence" value="ECO:0007669"/>
    <property type="project" value="UniProtKB-KW"/>
</dbReference>
<dbReference type="InParanoid" id="D8QDA2"/>
<dbReference type="STRING" id="578458.D8QDA2"/>
<dbReference type="AlphaFoldDB" id="D8QDA2"/>
<feature type="domain" description="AB hydrolase-1" evidence="3">
    <location>
        <begin position="31"/>
        <end position="310"/>
    </location>
</feature>
<dbReference type="GeneID" id="9590889"/>
<dbReference type="VEuPathDB" id="FungiDB:SCHCODRAFT_01159789"/>
<dbReference type="eggNOG" id="KOG4178">
    <property type="taxonomic scope" value="Eukaryota"/>
</dbReference>
<dbReference type="Gene3D" id="3.40.50.1820">
    <property type="entry name" value="alpha/beta hydrolase"/>
    <property type="match status" value="1"/>
</dbReference>
<comment type="similarity">
    <text evidence="2">Belongs to the AB hydrolase superfamily. Epoxide hydrolase family.</text>
</comment>
<dbReference type="SUPFAM" id="SSF53474">
    <property type="entry name" value="alpha/beta-Hydrolases"/>
    <property type="match status" value="1"/>
</dbReference>
<dbReference type="InterPro" id="IPR000639">
    <property type="entry name" value="Epox_hydrolase-like"/>
</dbReference>
<protein>
    <recommendedName>
        <fullName evidence="3">AB hydrolase-1 domain-containing protein</fullName>
    </recommendedName>
</protein>
<gene>
    <name evidence="4" type="ORF">SCHCODRAFT_59770</name>
</gene>
<dbReference type="KEGG" id="scm:SCHCO_01159789"/>
<dbReference type="RefSeq" id="XP_003028542.1">
    <property type="nucleotide sequence ID" value="XM_003028496.1"/>
</dbReference>
<evidence type="ECO:0000313" key="4">
    <source>
        <dbReference type="EMBL" id="EFI93639.1"/>
    </source>
</evidence>
<reference evidence="4 5" key="1">
    <citation type="journal article" date="2010" name="Nat. Biotechnol.">
        <title>Genome sequence of the model mushroom Schizophyllum commune.</title>
        <authorList>
            <person name="Ohm R.A."/>
            <person name="de Jong J.F."/>
            <person name="Lugones L.G."/>
            <person name="Aerts A."/>
            <person name="Kothe E."/>
            <person name="Stajich J.E."/>
            <person name="de Vries R.P."/>
            <person name="Record E."/>
            <person name="Levasseur A."/>
            <person name="Baker S.E."/>
            <person name="Bartholomew K.A."/>
            <person name="Coutinho P.M."/>
            <person name="Erdmann S."/>
            <person name="Fowler T.J."/>
            <person name="Gathman A.C."/>
            <person name="Lombard V."/>
            <person name="Henrissat B."/>
            <person name="Knabe N."/>
            <person name="Kuees U."/>
            <person name="Lilly W.W."/>
            <person name="Lindquist E."/>
            <person name="Lucas S."/>
            <person name="Magnuson J.K."/>
            <person name="Piumi F."/>
            <person name="Raudaskoski M."/>
            <person name="Salamov A."/>
            <person name="Schmutz J."/>
            <person name="Schwarze F.W.M.R."/>
            <person name="vanKuyk P.A."/>
            <person name="Horton J.S."/>
            <person name="Grigoriev I.V."/>
            <person name="Woesten H.A.B."/>
        </authorList>
    </citation>
    <scope>NUCLEOTIDE SEQUENCE [LARGE SCALE GENOMIC DNA]</scope>
    <source>
        <strain evidence="5">H4-8 / FGSC 9210</strain>
    </source>
</reference>
<dbReference type="HOGENOM" id="CLU_020336_7_0_1"/>
<dbReference type="PRINTS" id="PR00412">
    <property type="entry name" value="EPOXHYDRLASE"/>
</dbReference>
<name>D8QDA2_SCHCM</name>